<proteinExistence type="predicted"/>
<sequence>MMLSVFWKHRTRTCIWSINDDLQTFINNKLTNGITFNTDKENTRPSQMQKKLDALFNMFESAYQSYINKYVLLFLDVMHLITPEDVSDYVLESSSKARVFFQSILSIPPNKPREWDDNGIYAPRMNHDEICYYASPTKFYWNNKVCEDSENSRQYKTWILIRGLVKLEEVSPQEMYCIRRGFYIACKFIVL</sequence>
<protein>
    <submittedName>
        <fullName evidence="1">Uncharacterized protein</fullName>
    </submittedName>
</protein>
<evidence type="ECO:0000313" key="2">
    <source>
        <dbReference type="Proteomes" id="UP001431209"/>
    </source>
</evidence>
<name>A0AAW2ZMF6_9EUKA</name>
<accession>A0AAW2ZMF6</accession>
<dbReference type="EMBL" id="JAOPGA020001747">
    <property type="protein sequence ID" value="KAL0491042.1"/>
    <property type="molecule type" value="Genomic_DNA"/>
</dbReference>
<dbReference type="AlphaFoldDB" id="A0AAW2ZMF6"/>
<gene>
    <name evidence="1" type="ORF">AKO1_002685</name>
</gene>
<comment type="caution">
    <text evidence="1">The sequence shown here is derived from an EMBL/GenBank/DDBJ whole genome shotgun (WGS) entry which is preliminary data.</text>
</comment>
<evidence type="ECO:0000313" key="1">
    <source>
        <dbReference type="EMBL" id="KAL0491042.1"/>
    </source>
</evidence>
<dbReference type="Proteomes" id="UP001431209">
    <property type="component" value="Unassembled WGS sequence"/>
</dbReference>
<keyword evidence="2" id="KW-1185">Reference proteome</keyword>
<organism evidence="1 2">
    <name type="scientific">Acrasis kona</name>
    <dbReference type="NCBI Taxonomy" id="1008807"/>
    <lineage>
        <taxon>Eukaryota</taxon>
        <taxon>Discoba</taxon>
        <taxon>Heterolobosea</taxon>
        <taxon>Tetramitia</taxon>
        <taxon>Eutetramitia</taxon>
        <taxon>Acrasidae</taxon>
        <taxon>Acrasis</taxon>
    </lineage>
</organism>
<reference evidence="1 2" key="1">
    <citation type="submission" date="2024-03" db="EMBL/GenBank/DDBJ databases">
        <title>The Acrasis kona genome and developmental transcriptomes reveal deep origins of eukaryotic multicellular pathways.</title>
        <authorList>
            <person name="Sheikh S."/>
            <person name="Fu C.-J."/>
            <person name="Brown M.W."/>
            <person name="Baldauf S.L."/>
        </authorList>
    </citation>
    <scope>NUCLEOTIDE SEQUENCE [LARGE SCALE GENOMIC DNA]</scope>
    <source>
        <strain evidence="1 2">ATCC MYA-3509</strain>
    </source>
</reference>